<evidence type="ECO:0008006" key="2">
    <source>
        <dbReference type="Google" id="ProtNLM"/>
    </source>
</evidence>
<dbReference type="InterPro" id="IPR013785">
    <property type="entry name" value="Aldolase_TIM"/>
</dbReference>
<protein>
    <recommendedName>
        <fullName evidence="2">Radical SAM core domain-containing protein</fullName>
    </recommendedName>
</protein>
<feature type="non-terminal residue" evidence="1">
    <location>
        <position position="1"/>
    </location>
</feature>
<dbReference type="EMBL" id="BARV01045058">
    <property type="protein sequence ID" value="GAI65576.1"/>
    <property type="molecule type" value="Genomic_DNA"/>
</dbReference>
<reference evidence="1" key="1">
    <citation type="journal article" date="2014" name="Front. Microbiol.">
        <title>High frequency of phylogenetically diverse reductive dehalogenase-homologous genes in deep subseafloor sedimentary metagenomes.</title>
        <authorList>
            <person name="Kawai M."/>
            <person name="Futagami T."/>
            <person name="Toyoda A."/>
            <person name="Takaki Y."/>
            <person name="Nishi S."/>
            <person name="Hori S."/>
            <person name="Arai W."/>
            <person name="Tsubouchi T."/>
            <person name="Morono Y."/>
            <person name="Uchiyama I."/>
            <person name="Ito T."/>
            <person name="Fujiyama A."/>
            <person name="Inagaki F."/>
            <person name="Takami H."/>
        </authorList>
    </citation>
    <scope>NUCLEOTIDE SEQUENCE</scope>
    <source>
        <strain evidence="1">Expedition CK06-06</strain>
    </source>
</reference>
<comment type="caution">
    <text evidence="1">The sequence shown here is derived from an EMBL/GenBank/DDBJ whole genome shotgun (WGS) entry which is preliminary data.</text>
</comment>
<sequence>PLSFWYDLVPYLTGLTDQIALGGGEPFTNLEFIKKFGEKCKENKLILNVTSNFSTIS</sequence>
<name>X1RF16_9ZZZZ</name>
<dbReference type="Gene3D" id="3.20.20.70">
    <property type="entry name" value="Aldolase class I"/>
    <property type="match status" value="1"/>
</dbReference>
<gene>
    <name evidence="1" type="ORF">S06H3_66266</name>
</gene>
<organism evidence="1">
    <name type="scientific">marine sediment metagenome</name>
    <dbReference type="NCBI Taxonomy" id="412755"/>
    <lineage>
        <taxon>unclassified sequences</taxon>
        <taxon>metagenomes</taxon>
        <taxon>ecological metagenomes</taxon>
    </lineage>
</organism>
<dbReference type="AlphaFoldDB" id="X1RF16"/>
<evidence type="ECO:0000313" key="1">
    <source>
        <dbReference type="EMBL" id="GAI65576.1"/>
    </source>
</evidence>
<accession>X1RF16</accession>
<proteinExistence type="predicted"/>